<reference evidence="4" key="1">
    <citation type="journal article" date="2019" name="Int. J. Syst. Evol. Microbiol.">
        <title>The Global Catalogue of Microorganisms (GCM) 10K type strain sequencing project: providing services to taxonomists for standard genome sequencing and annotation.</title>
        <authorList>
            <consortium name="The Broad Institute Genomics Platform"/>
            <consortium name="The Broad Institute Genome Sequencing Center for Infectious Disease"/>
            <person name="Wu L."/>
            <person name="Ma J."/>
        </authorList>
    </citation>
    <scope>NUCLEOTIDE SEQUENCE [LARGE SCALE GENOMIC DNA]</scope>
    <source>
        <strain evidence="4">CGMCC 4.7426</strain>
    </source>
</reference>
<feature type="compositionally biased region" description="Low complexity" evidence="1">
    <location>
        <begin position="66"/>
        <end position="86"/>
    </location>
</feature>
<dbReference type="CDD" id="cd00118">
    <property type="entry name" value="LysM"/>
    <property type="match status" value="1"/>
</dbReference>
<proteinExistence type="predicted"/>
<dbReference type="InterPro" id="IPR014248">
    <property type="entry name" value="Spore_coat_assembly_SafA"/>
</dbReference>
<accession>A0ABV9DJB4</accession>
<evidence type="ECO:0000256" key="1">
    <source>
        <dbReference type="SAM" id="MobiDB-lite"/>
    </source>
</evidence>
<feature type="region of interest" description="Disordered" evidence="1">
    <location>
        <begin position="261"/>
        <end position="307"/>
    </location>
</feature>
<sequence>MRIHIVQKGDTLWEIAKQYNVDFDQLKEANPQLSSPDMIMPGMKIKIPSTSKPVKKESVKPKETQKPVQQPIQQPAQKPTQKPTQHPYKDTSPKPQPVMKEDDTVKPKQIQPKMPMPQFSKQALFEQEMNQYTTINLPPAPKHEAKPMHHMHKPMVPMCPHCHKPCCPPPMHHGYQHQGYQHHGMHPGYQQGMHHGHPMGPAKKDCGCGGPKPMMYQPQQYAGAGYMESSESSSSMEMPKKPMYSPQMGGYGPQNQPFTGYNPNMPPHFHPNFRYPSGQDVPYPAPPGYPGYSGDDFNTEEDESSGD</sequence>
<dbReference type="InterPro" id="IPR018392">
    <property type="entry name" value="LysM"/>
</dbReference>
<dbReference type="SUPFAM" id="SSF54106">
    <property type="entry name" value="LysM domain"/>
    <property type="match status" value="1"/>
</dbReference>
<dbReference type="Pfam" id="PF01476">
    <property type="entry name" value="LysM"/>
    <property type="match status" value="1"/>
</dbReference>
<feature type="compositionally biased region" description="Basic and acidic residues" evidence="1">
    <location>
        <begin position="54"/>
        <end position="65"/>
    </location>
</feature>
<comment type="caution">
    <text evidence="3">The sequence shown here is derived from an EMBL/GenBank/DDBJ whole genome shotgun (WGS) entry which is preliminary data.</text>
</comment>
<dbReference type="SMART" id="SM00257">
    <property type="entry name" value="LysM"/>
    <property type="match status" value="1"/>
</dbReference>
<evidence type="ECO:0000313" key="4">
    <source>
        <dbReference type="Proteomes" id="UP001595989"/>
    </source>
</evidence>
<evidence type="ECO:0000313" key="3">
    <source>
        <dbReference type="EMBL" id="MFC4558940.1"/>
    </source>
</evidence>
<dbReference type="Gene3D" id="3.10.350.10">
    <property type="entry name" value="LysM domain"/>
    <property type="match status" value="1"/>
</dbReference>
<dbReference type="Proteomes" id="UP001595989">
    <property type="component" value="Unassembled WGS sequence"/>
</dbReference>
<dbReference type="EMBL" id="JBHSFU010000006">
    <property type="protein sequence ID" value="MFC4558940.1"/>
    <property type="molecule type" value="Genomic_DNA"/>
</dbReference>
<gene>
    <name evidence="3" type="primary">safA</name>
    <name evidence="3" type="ORF">ACFO3D_12055</name>
</gene>
<protein>
    <submittedName>
        <fullName evidence="3">SafA/ExsA family spore coat assembly protein</fullName>
    </submittedName>
</protein>
<feature type="domain" description="LysM" evidence="2">
    <location>
        <begin position="2"/>
        <end position="47"/>
    </location>
</feature>
<feature type="compositionally biased region" description="Acidic residues" evidence="1">
    <location>
        <begin position="297"/>
        <end position="307"/>
    </location>
</feature>
<evidence type="ECO:0000259" key="2">
    <source>
        <dbReference type="PROSITE" id="PS51782"/>
    </source>
</evidence>
<dbReference type="PROSITE" id="PS51782">
    <property type="entry name" value="LYSM"/>
    <property type="match status" value="1"/>
</dbReference>
<keyword evidence="4" id="KW-1185">Reference proteome</keyword>
<name>A0ABV9DJB4_9BACI</name>
<dbReference type="InterPro" id="IPR036779">
    <property type="entry name" value="LysM_dom_sf"/>
</dbReference>
<organism evidence="3 4">
    <name type="scientific">Virgibacillus kekensis</name>
    <dbReference type="NCBI Taxonomy" id="202261"/>
    <lineage>
        <taxon>Bacteria</taxon>
        <taxon>Bacillati</taxon>
        <taxon>Bacillota</taxon>
        <taxon>Bacilli</taxon>
        <taxon>Bacillales</taxon>
        <taxon>Bacillaceae</taxon>
        <taxon>Virgibacillus</taxon>
    </lineage>
</organism>
<dbReference type="NCBIfam" id="TIGR02899">
    <property type="entry name" value="spore_safA"/>
    <property type="match status" value="1"/>
</dbReference>
<dbReference type="RefSeq" id="WP_390296288.1">
    <property type="nucleotide sequence ID" value="NZ_JBHSFU010000006.1"/>
</dbReference>
<feature type="region of interest" description="Disordered" evidence="1">
    <location>
        <begin position="31"/>
        <end position="113"/>
    </location>
</feature>